<feature type="non-terminal residue" evidence="11">
    <location>
        <position position="240"/>
    </location>
</feature>
<keyword evidence="12" id="KW-1185">Reference proteome</keyword>
<dbReference type="Gene3D" id="1.10.510.10">
    <property type="entry name" value="Transferase(Phosphotransferase) domain 1"/>
    <property type="match status" value="1"/>
</dbReference>
<dbReference type="InterPro" id="IPR011009">
    <property type="entry name" value="Kinase-like_dom_sf"/>
</dbReference>
<name>A0A6A6DP25_9PEZI</name>
<comment type="subunit">
    <text evidence="2">Component of the EKC/KEOPS complex composed of at least BUD32, CGI121, GON7, KAE1 and PCC1; the whole complex dimerizes.</text>
</comment>
<proteinExistence type="predicted"/>
<dbReference type="GO" id="GO:0005524">
    <property type="term" value="F:ATP binding"/>
    <property type="evidence" value="ECO:0007669"/>
    <property type="project" value="InterPro"/>
</dbReference>
<comment type="catalytic activity">
    <reaction evidence="9">
        <text>L-seryl-[protein] + ATP = O-phospho-L-seryl-[protein] + ADP + H(+)</text>
        <dbReference type="Rhea" id="RHEA:17989"/>
        <dbReference type="Rhea" id="RHEA-COMP:9863"/>
        <dbReference type="Rhea" id="RHEA-COMP:11604"/>
        <dbReference type="ChEBI" id="CHEBI:15378"/>
        <dbReference type="ChEBI" id="CHEBI:29999"/>
        <dbReference type="ChEBI" id="CHEBI:30616"/>
        <dbReference type="ChEBI" id="CHEBI:83421"/>
        <dbReference type="ChEBI" id="CHEBI:456216"/>
        <dbReference type="EC" id="2.7.11.1"/>
    </reaction>
</comment>
<dbReference type="InterPro" id="IPR008266">
    <property type="entry name" value="Tyr_kinase_AS"/>
</dbReference>
<keyword evidence="11" id="KW-0808">Transferase</keyword>
<dbReference type="PANTHER" id="PTHR44167">
    <property type="entry name" value="OVARIAN-SPECIFIC SERINE/THREONINE-PROTEIN KINASE LOK-RELATED"/>
    <property type="match status" value="1"/>
</dbReference>
<dbReference type="GO" id="GO:0044773">
    <property type="term" value="P:mitotic DNA damage checkpoint signaling"/>
    <property type="evidence" value="ECO:0007669"/>
    <property type="project" value="TreeGrafter"/>
</dbReference>
<dbReference type="PROSITE" id="PS00109">
    <property type="entry name" value="PROTEIN_KINASE_TYR"/>
    <property type="match status" value="1"/>
</dbReference>
<reference evidence="11" key="1">
    <citation type="journal article" date="2020" name="Stud. Mycol.">
        <title>101 Dothideomycetes genomes: a test case for predicting lifestyles and emergence of pathogens.</title>
        <authorList>
            <person name="Haridas S."/>
            <person name="Albert R."/>
            <person name="Binder M."/>
            <person name="Bloem J."/>
            <person name="Labutti K."/>
            <person name="Salamov A."/>
            <person name="Andreopoulos B."/>
            <person name="Baker S."/>
            <person name="Barry K."/>
            <person name="Bills G."/>
            <person name="Bluhm B."/>
            <person name="Cannon C."/>
            <person name="Castanera R."/>
            <person name="Culley D."/>
            <person name="Daum C."/>
            <person name="Ezra D."/>
            <person name="Gonzalez J."/>
            <person name="Henrissat B."/>
            <person name="Kuo A."/>
            <person name="Liang C."/>
            <person name="Lipzen A."/>
            <person name="Lutzoni F."/>
            <person name="Magnuson J."/>
            <person name="Mondo S."/>
            <person name="Nolan M."/>
            <person name="Ohm R."/>
            <person name="Pangilinan J."/>
            <person name="Park H.-J."/>
            <person name="Ramirez L."/>
            <person name="Alfaro M."/>
            <person name="Sun H."/>
            <person name="Tritt A."/>
            <person name="Yoshinaga Y."/>
            <person name="Zwiers L.-H."/>
            <person name="Turgeon B."/>
            <person name="Goodwin S."/>
            <person name="Spatafora J."/>
            <person name="Crous P."/>
            <person name="Grigoriev I."/>
        </authorList>
    </citation>
    <scope>NUCLEOTIDE SEQUENCE</scope>
    <source>
        <strain evidence="11">CBS 207.26</strain>
    </source>
</reference>
<dbReference type="EMBL" id="ML994653">
    <property type="protein sequence ID" value="KAF2181231.1"/>
    <property type="molecule type" value="Genomic_DNA"/>
</dbReference>
<dbReference type="AlphaFoldDB" id="A0A6A6DP25"/>
<feature type="domain" description="Protein kinase" evidence="10">
    <location>
        <begin position="1"/>
        <end position="240"/>
    </location>
</feature>
<comment type="catalytic activity">
    <reaction evidence="8">
        <text>L-threonyl-[protein] + ATP = O-phospho-L-threonyl-[protein] + ADP + H(+)</text>
        <dbReference type="Rhea" id="RHEA:46608"/>
        <dbReference type="Rhea" id="RHEA-COMP:11060"/>
        <dbReference type="Rhea" id="RHEA-COMP:11605"/>
        <dbReference type="ChEBI" id="CHEBI:15378"/>
        <dbReference type="ChEBI" id="CHEBI:30013"/>
        <dbReference type="ChEBI" id="CHEBI:30616"/>
        <dbReference type="ChEBI" id="CHEBI:61977"/>
        <dbReference type="ChEBI" id="CHEBI:456216"/>
        <dbReference type="EC" id="2.7.11.1"/>
    </reaction>
</comment>
<evidence type="ECO:0000256" key="6">
    <source>
        <dbReference type="ARBA" id="ARBA00030980"/>
    </source>
</evidence>
<evidence type="ECO:0000256" key="8">
    <source>
        <dbReference type="ARBA" id="ARBA00047899"/>
    </source>
</evidence>
<accession>A0A6A6DP25</accession>
<evidence type="ECO:0000256" key="3">
    <source>
        <dbReference type="ARBA" id="ARBA00012513"/>
    </source>
</evidence>
<evidence type="ECO:0000256" key="7">
    <source>
        <dbReference type="ARBA" id="ARBA00033194"/>
    </source>
</evidence>
<dbReference type="GO" id="GO:0005634">
    <property type="term" value="C:nucleus"/>
    <property type="evidence" value="ECO:0007669"/>
    <property type="project" value="TreeGrafter"/>
</dbReference>
<dbReference type="InterPro" id="IPR000719">
    <property type="entry name" value="Prot_kinase_dom"/>
</dbReference>
<evidence type="ECO:0000256" key="1">
    <source>
        <dbReference type="ARBA" id="ARBA00003747"/>
    </source>
</evidence>
<keyword evidence="11" id="KW-0418">Kinase</keyword>
<comment type="function">
    <text evidence="1">Component of the EKC/KEOPS complex that is required for the formation of a threonylcarbamoyl group on adenosine at position 37 (t(6)A37) in tRNAs that read codons beginning with adenine. The complex is probably involved in the transfer of the threonylcarbamoyl moiety of threonylcarbamoyl-AMP (TC-AMP) to the N6 group of A37. BUD32 has ATPase activity in the context of the EKC/KEOPS complex and likely plays a supporting role to the catalytic subunit KAE1. The EKC/KEOPS complex also promotes both telomere uncapping and telomere elongation. The complex is required for efficient recruitment of transcriptional coactivators.</text>
</comment>
<evidence type="ECO:0000256" key="5">
    <source>
        <dbReference type="ARBA" id="ARBA00019973"/>
    </source>
</evidence>
<feature type="non-terminal residue" evidence="11">
    <location>
        <position position="1"/>
    </location>
</feature>
<gene>
    <name evidence="11" type="ORF">K469DRAFT_443719</name>
</gene>
<dbReference type="GO" id="GO:0004674">
    <property type="term" value="F:protein serine/threonine kinase activity"/>
    <property type="evidence" value="ECO:0007669"/>
    <property type="project" value="UniProtKB-EC"/>
</dbReference>
<evidence type="ECO:0000256" key="9">
    <source>
        <dbReference type="ARBA" id="ARBA00048679"/>
    </source>
</evidence>
<organism evidence="11 12">
    <name type="scientific">Zopfia rhizophila CBS 207.26</name>
    <dbReference type="NCBI Taxonomy" id="1314779"/>
    <lineage>
        <taxon>Eukaryota</taxon>
        <taxon>Fungi</taxon>
        <taxon>Dikarya</taxon>
        <taxon>Ascomycota</taxon>
        <taxon>Pezizomycotina</taxon>
        <taxon>Dothideomycetes</taxon>
        <taxon>Dothideomycetes incertae sedis</taxon>
        <taxon>Zopfiaceae</taxon>
        <taxon>Zopfia</taxon>
    </lineage>
</organism>
<dbReference type="PROSITE" id="PS50011">
    <property type="entry name" value="PROTEIN_KINASE_DOM"/>
    <property type="match status" value="1"/>
</dbReference>
<evidence type="ECO:0000313" key="12">
    <source>
        <dbReference type="Proteomes" id="UP000800200"/>
    </source>
</evidence>
<evidence type="ECO:0000256" key="2">
    <source>
        <dbReference type="ARBA" id="ARBA00011534"/>
    </source>
</evidence>
<dbReference type="SUPFAM" id="SSF56112">
    <property type="entry name" value="Protein kinase-like (PK-like)"/>
    <property type="match status" value="1"/>
</dbReference>
<sequence length="240" mass="26567">GSTSCIFLVRPGVIVKQPAEVWKESSAYTRLAEKIANSFLVEQKILEALGAHPRIVKYHSLFPQHGGSLPSDTMDGKTSPRAYAACSFPKPAMATSNVTLRWCRQVVESISYIHHHGVIHSDLRPENFLVHATTPTSLDLWLCDFGGSTCEKLGVDGKQLPDPSFFDPNAEWVSTTATDIFSVGSVLYSIISGHWPHRDPGPFKSAEDYRSYDGRVEEHFRNREYPDVDGLFGGTIILGC</sequence>
<dbReference type="OrthoDB" id="1668230at2759"/>
<dbReference type="Proteomes" id="UP000800200">
    <property type="component" value="Unassembled WGS sequence"/>
</dbReference>
<dbReference type="SMART" id="SM00220">
    <property type="entry name" value="S_TKc"/>
    <property type="match status" value="1"/>
</dbReference>
<dbReference type="PANTHER" id="PTHR44167:SF24">
    <property type="entry name" value="SERINE_THREONINE-PROTEIN KINASE CHK2"/>
    <property type="match status" value="1"/>
</dbReference>
<evidence type="ECO:0000256" key="4">
    <source>
        <dbReference type="ARBA" id="ARBA00013948"/>
    </source>
</evidence>
<protein>
    <recommendedName>
        <fullName evidence="5">EKC/KEOPS complex subunit BUD32</fullName>
        <ecNumber evidence="3">2.7.11.1</ecNumber>
    </recommendedName>
    <alternativeName>
        <fullName evidence="6 7">Atypical Serine/threonine protein kinase BUD32</fullName>
    </alternativeName>
    <alternativeName>
        <fullName evidence="4">EKC/KEOPS complex subunit bud32</fullName>
    </alternativeName>
</protein>
<dbReference type="Pfam" id="PF00069">
    <property type="entry name" value="Pkinase"/>
    <property type="match status" value="1"/>
</dbReference>
<evidence type="ECO:0000313" key="11">
    <source>
        <dbReference type="EMBL" id="KAF2181231.1"/>
    </source>
</evidence>
<dbReference type="EC" id="2.7.11.1" evidence="3"/>
<evidence type="ECO:0000259" key="10">
    <source>
        <dbReference type="PROSITE" id="PS50011"/>
    </source>
</evidence>